<keyword evidence="1" id="KW-0812">Transmembrane</keyword>
<gene>
    <name evidence="2" type="ORF">AC625_10085</name>
</gene>
<protein>
    <submittedName>
        <fullName evidence="2">Uncharacterized protein</fullName>
    </submittedName>
</protein>
<evidence type="ECO:0000313" key="2">
    <source>
        <dbReference type="EMBL" id="KMY49836.1"/>
    </source>
</evidence>
<dbReference type="STRING" id="1679170.AC625_10085"/>
<dbReference type="EMBL" id="LFZW01000001">
    <property type="protein sequence ID" value="KMY49836.1"/>
    <property type="molecule type" value="Genomic_DNA"/>
</dbReference>
<feature type="transmembrane region" description="Helical" evidence="1">
    <location>
        <begin position="12"/>
        <end position="34"/>
    </location>
</feature>
<comment type="caution">
    <text evidence="2">The sequence shown here is derived from an EMBL/GenBank/DDBJ whole genome shotgun (WGS) entry which is preliminary data.</text>
</comment>
<evidence type="ECO:0000313" key="3">
    <source>
        <dbReference type="Proteomes" id="UP000037146"/>
    </source>
</evidence>
<keyword evidence="1" id="KW-1133">Transmembrane helix</keyword>
<dbReference type="Proteomes" id="UP000037146">
    <property type="component" value="Unassembled WGS sequence"/>
</dbReference>
<organism evidence="2 3">
    <name type="scientific">Peribacillus loiseleuriae</name>
    <dbReference type="NCBI Taxonomy" id="1679170"/>
    <lineage>
        <taxon>Bacteria</taxon>
        <taxon>Bacillati</taxon>
        <taxon>Bacillota</taxon>
        <taxon>Bacilli</taxon>
        <taxon>Bacillales</taxon>
        <taxon>Bacillaceae</taxon>
        <taxon>Peribacillus</taxon>
    </lineage>
</organism>
<keyword evidence="1" id="KW-0472">Membrane</keyword>
<dbReference type="RefSeq" id="WP_049681181.1">
    <property type="nucleotide sequence ID" value="NZ_LFZW01000001.1"/>
</dbReference>
<dbReference type="AlphaFoldDB" id="A0A0K9GT85"/>
<evidence type="ECO:0000256" key="1">
    <source>
        <dbReference type="SAM" id="Phobius"/>
    </source>
</evidence>
<keyword evidence="3" id="KW-1185">Reference proteome</keyword>
<feature type="transmembrane region" description="Helical" evidence="1">
    <location>
        <begin position="54"/>
        <end position="71"/>
    </location>
</feature>
<accession>A0A0K9GT85</accession>
<proteinExistence type="predicted"/>
<dbReference type="OrthoDB" id="2456745at2"/>
<name>A0A0K9GT85_9BACI</name>
<dbReference type="PATRIC" id="fig|1679170.3.peg.2250"/>
<reference evidence="3" key="1">
    <citation type="submission" date="2015-07" db="EMBL/GenBank/DDBJ databases">
        <title>Genome sequencing project for genomic taxonomy and phylogenomics of Bacillus-like bacteria.</title>
        <authorList>
            <person name="Liu B."/>
            <person name="Wang J."/>
            <person name="Zhu Y."/>
            <person name="Liu G."/>
            <person name="Chen Q."/>
            <person name="Chen Z."/>
            <person name="Lan J."/>
            <person name="Che J."/>
            <person name="Ge C."/>
            <person name="Shi H."/>
            <person name="Pan Z."/>
            <person name="Liu X."/>
        </authorList>
    </citation>
    <scope>NUCLEOTIDE SEQUENCE [LARGE SCALE GENOMIC DNA]</scope>
    <source>
        <strain evidence="3">FJAT-27997</strain>
    </source>
</reference>
<sequence>MDKKTSLILGSLFILTSGLIFTIERLTAYVYWSAQINTGKWDTIPQTMPLSDNLFTGLFFLVGIVFIIVSFKKER</sequence>